<accession>A0A238J6C0</accession>
<dbReference type="GO" id="GO:0009055">
    <property type="term" value="F:electron transfer activity"/>
    <property type="evidence" value="ECO:0007669"/>
    <property type="project" value="InterPro"/>
</dbReference>
<evidence type="ECO:0000313" key="7">
    <source>
        <dbReference type="EMBL" id="SMX25782.1"/>
    </source>
</evidence>
<feature type="domain" description="Cytochrome c" evidence="6">
    <location>
        <begin position="23"/>
        <end position="134"/>
    </location>
</feature>
<dbReference type="Gene3D" id="1.10.760.10">
    <property type="entry name" value="Cytochrome c-like domain"/>
    <property type="match status" value="1"/>
</dbReference>
<dbReference type="GO" id="GO:0020037">
    <property type="term" value="F:heme binding"/>
    <property type="evidence" value="ECO:0007669"/>
    <property type="project" value="InterPro"/>
</dbReference>
<dbReference type="AlphaFoldDB" id="A0A238J6C0"/>
<dbReference type="EMBL" id="FXXQ01000029">
    <property type="protein sequence ID" value="SMX25782.1"/>
    <property type="molecule type" value="Genomic_DNA"/>
</dbReference>
<evidence type="ECO:0000256" key="5">
    <source>
        <dbReference type="SAM" id="SignalP"/>
    </source>
</evidence>
<feature type="chain" id="PRO_5012014451" description="Cytochrome c domain-containing protein" evidence="5">
    <location>
        <begin position="28"/>
        <end position="135"/>
    </location>
</feature>
<dbReference type="Proteomes" id="UP000201838">
    <property type="component" value="Unassembled WGS sequence"/>
</dbReference>
<dbReference type="PROSITE" id="PS51007">
    <property type="entry name" value="CYTC"/>
    <property type="match status" value="1"/>
</dbReference>
<feature type="signal peptide" evidence="5">
    <location>
        <begin position="1"/>
        <end position="27"/>
    </location>
</feature>
<dbReference type="PROSITE" id="PS51257">
    <property type="entry name" value="PROKAR_LIPOPROTEIN"/>
    <property type="match status" value="1"/>
</dbReference>
<keyword evidence="2 4" id="KW-0479">Metal-binding</keyword>
<protein>
    <recommendedName>
        <fullName evidence="6">Cytochrome c domain-containing protein</fullName>
    </recommendedName>
</protein>
<reference evidence="8" key="1">
    <citation type="submission" date="2017-05" db="EMBL/GenBank/DDBJ databases">
        <authorList>
            <person name="Rodrigo-Torres L."/>
            <person name="Arahal R. D."/>
            <person name="Lucena T."/>
        </authorList>
    </citation>
    <scope>NUCLEOTIDE SEQUENCE [LARGE SCALE GENOMIC DNA]</scope>
    <source>
        <strain evidence="8">CECT 8489</strain>
    </source>
</reference>
<dbReference type="GO" id="GO:0046872">
    <property type="term" value="F:metal ion binding"/>
    <property type="evidence" value="ECO:0007669"/>
    <property type="project" value="UniProtKB-KW"/>
</dbReference>
<evidence type="ECO:0000313" key="8">
    <source>
        <dbReference type="Proteomes" id="UP000201838"/>
    </source>
</evidence>
<name>A0A238J6C0_9RHOB</name>
<gene>
    <name evidence="7" type="ORF">BOA8489_03926</name>
</gene>
<proteinExistence type="predicted"/>
<dbReference type="SUPFAM" id="SSF46626">
    <property type="entry name" value="Cytochrome c"/>
    <property type="match status" value="1"/>
</dbReference>
<evidence type="ECO:0000256" key="3">
    <source>
        <dbReference type="ARBA" id="ARBA00023004"/>
    </source>
</evidence>
<keyword evidence="8" id="KW-1185">Reference proteome</keyword>
<evidence type="ECO:0000256" key="2">
    <source>
        <dbReference type="ARBA" id="ARBA00022723"/>
    </source>
</evidence>
<dbReference type="InterPro" id="IPR009056">
    <property type="entry name" value="Cyt_c-like_dom"/>
</dbReference>
<dbReference type="InterPro" id="IPR036909">
    <property type="entry name" value="Cyt_c-like_dom_sf"/>
</dbReference>
<evidence type="ECO:0000256" key="1">
    <source>
        <dbReference type="ARBA" id="ARBA00022617"/>
    </source>
</evidence>
<keyword evidence="5" id="KW-0732">Signal</keyword>
<dbReference type="Pfam" id="PF00034">
    <property type="entry name" value="Cytochrom_C"/>
    <property type="match status" value="1"/>
</dbReference>
<dbReference type="RefSeq" id="WP_245813992.1">
    <property type="nucleotide sequence ID" value="NZ_FXXQ01000029.1"/>
</dbReference>
<sequence length="135" mass="14348">MMKAYIPLAALGVGLAVVACTPSPKYAGEQLYKENCTSCHGDSGRGDGPISDQLEAPAPDLTLITQQNGGDFPIVDVMSTIDGYSRARIGDLVMPEFGQELQAGPLVFLDTGDGSKTPTPTRLFALAEYLRSIQR</sequence>
<evidence type="ECO:0000259" key="6">
    <source>
        <dbReference type="PROSITE" id="PS51007"/>
    </source>
</evidence>
<keyword evidence="1 4" id="KW-0349">Heme</keyword>
<organism evidence="7 8">
    <name type="scientific">Boseongicola aestuarii</name>
    <dbReference type="NCBI Taxonomy" id="1470561"/>
    <lineage>
        <taxon>Bacteria</taxon>
        <taxon>Pseudomonadati</taxon>
        <taxon>Pseudomonadota</taxon>
        <taxon>Alphaproteobacteria</taxon>
        <taxon>Rhodobacterales</taxon>
        <taxon>Paracoccaceae</taxon>
        <taxon>Boseongicola</taxon>
    </lineage>
</organism>
<evidence type="ECO:0000256" key="4">
    <source>
        <dbReference type="PROSITE-ProRule" id="PRU00433"/>
    </source>
</evidence>
<keyword evidence="3 4" id="KW-0408">Iron</keyword>